<evidence type="ECO:0000259" key="7">
    <source>
        <dbReference type="Pfam" id="PF00520"/>
    </source>
</evidence>
<evidence type="ECO:0000313" key="8">
    <source>
        <dbReference type="EMBL" id="CDW91093.1"/>
    </source>
</evidence>
<comment type="subcellular location">
    <subcellularLocation>
        <location evidence="1">Membrane</location>
        <topology evidence="1">Multi-pass membrane protein</topology>
    </subcellularLocation>
</comment>
<feature type="transmembrane region" description="Helical" evidence="6">
    <location>
        <begin position="290"/>
        <end position="309"/>
    </location>
</feature>
<dbReference type="PANTHER" id="PTHR10582">
    <property type="entry name" value="TRANSIENT RECEPTOR POTENTIAL ION CHANNEL PROTEIN"/>
    <property type="match status" value="1"/>
</dbReference>
<protein>
    <submittedName>
        <fullName evidence="8">Wd-40 repeat protein</fullName>
    </submittedName>
</protein>
<gene>
    <name evidence="8" type="primary">Contig11550.g12356</name>
    <name evidence="8" type="ORF">STYLEM_20243</name>
</gene>
<keyword evidence="4 6" id="KW-1133">Transmembrane helix</keyword>
<dbReference type="GO" id="GO:0005216">
    <property type="term" value="F:monoatomic ion channel activity"/>
    <property type="evidence" value="ECO:0007669"/>
    <property type="project" value="InterPro"/>
</dbReference>
<dbReference type="EMBL" id="CCKQ01019083">
    <property type="protein sequence ID" value="CDW91093.1"/>
    <property type="molecule type" value="Genomic_DNA"/>
</dbReference>
<feature type="domain" description="Ion transport" evidence="7">
    <location>
        <begin position="212"/>
        <end position="452"/>
    </location>
</feature>
<feature type="transmembrane region" description="Helical" evidence="6">
    <location>
        <begin position="356"/>
        <end position="376"/>
    </location>
</feature>
<dbReference type="OrthoDB" id="6108356at2759"/>
<evidence type="ECO:0000256" key="2">
    <source>
        <dbReference type="ARBA" id="ARBA00022692"/>
    </source>
</evidence>
<keyword evidence="9" id="KW-1185">Reference proteome</keyword>
<evidence type="ECO:0000256" key="5">
    <source>
        <dbReference type="ARBA" id="ARBA00023136"/>
    </source>
</evidence>
<evidence type="ECO:0000256" key="4">
    <source>
        <dbReference type="ARBA" id="ARBA00022989"/>
    </source>
</evidence>
<evidence type="ECO:0000313" key="9">
    <source>
        <dbReference type="Proteomes" id="UP000039865"/>
    </source>
</evidence>
<evidence type="ECO:0000256" key="1">
    <source>
        <dbReference type="ARBA" id="ARBA00004141"/>
    </source>
</evidence>
<dbReference type="InterPro" id="IPR005821">
    <property type="entry name" value="Ion_trans_dom"/>
</dbReference>
<feature type="transmembrane region" description="Helical" evidence="6">
    <location>
        <begin position="415"/>
        <end position="443"/>
    </location>
</feature>
<sequence length="603" mass="71187">MFQNNLIALETIIKQLSLKDKESIPILICSNLFGNLTPLDFSIKNHQQKIINTILSVILKYQDHLVFNQLIDKNLCELIKQQIDLQEYFDSNLPQYQILDPQFTNQHSDERELIIGINLRHPKDIHQKYDDLLIKKLSQLSQNEDDPMVSIEYHMINLPITLQNQPTKLMKVLSESDKPEYFENKIIQSIINFKWNQYTKSFYQQNFQIYLIFMVFFIFDIFYTTYTSKQNDKIDEQLSAQTEVEETRPNIWVKTSTKIICSIVLLYFLIHEIRQIRIQKSSYFSDGWNYFDFFHIISFATFCIMEFTVNDKVNLILIEILVIILSFMKLFFFLRIYDGFSFLVQMMAGVFKDIKYFISFFLIMILQFGMILLVLFKAEEIDEYNGVNGMAYFLMAFRISSGDFQLDNYQNQGSLLVIVSWIIWISAVFTLNIVFMNFIIAVISESYERVMQKLVAESYKVKANMIVEREQLFTSSELLNKEMFPNYIVIRGQINNNNNESGEWQGFIKDLKYTIRTSAAKSKQELIQNNNSQYSKISSAIIDAQTQKHKKNSKNDEIQVQFGQLKQQLLENDKENKENYQKLANEMDFIKSQISQILKTVQQ</sequence>
<evidence type="ECO:0000256" key="6">
    <source>
        <dbReference type="SAM" id="Phobius"/>
    </source>
</evidence>
<dbReference type="Proteomes" id="UP000039865">
    <property type="component" value="Unassembled WGS sequence"/>
</dbReference>
<evidence type="ECO:0000256" key="3">
    <source>
        <dbReference type="ARBA" id="ARBA00022737"/>
    </source>
</evidence>
<feature type="transmembrane region" description="Helical" evidence="6">
    <location>
        <begin position="207"/>
        <end position="226"/>
    </location>
</feature>
<keyword evidence="5 6" id="KW-0472">Membrane</keyword>
<dbReference type="InterPro" id="IPR024862">
    <property type="entry name" value="TRPV"/>
</dbReference>
<proteinExistence type="predicted"/>
<keyword evidence="2 6" id="KW-0812">Transmembrane</keyword>
<dbReference type="InParanoid" id="A0A078BBX1"/>
<feature type="transmembrane region" description="Helical" evidence="6">
    <location>
        <begin position="315"/>
        <end position="336"/>
    </location>
</feature>
<dbReference type="GO" id="GO:0005886">
    <property type="term" value="C:plasma membrane"/>
    <property type="evidence" value="ECO:0007669"/>
    <property type="project" value="TreeGrafter"/>
</dbReference>
<accession>A0A078BBX1</accession>
<organism evidence="8 9">
    <name type="scientific">Stylonychia lemnae</name>
    <name type="common">Ciliate</name>
    <dbReference type="NCBI Taxonomy" id="5949"/>
    <lineage>
        <taxon>Eukaryota</taxon>
        <taxon>Sar</taxon>
        <taxon>Alveolata</taxon>
        <taxon>Ciliophora</taxon>
        <taxon>Intramacronucleata</taxon>
        <taxon>Spirotrichea</taxon>
        <taxon>Stichotrichia</taxon>
        <taxon>Sporadotrichida</taxon>
        <taxon>Oxytrichidae</taxon>
        <taxon>Stylonychinae</taxon>
        <taxon>Stylonychia</taxon>
    </lineage>
</organism>
<dbReference type="AlphaFoldDB" id="A0A078BBX1"/>
<dbReference type="PANTHER" id="PTHR10582:SF2">
    <property type="entry name" value="INACTIVE"/>
    <property type="match status" value="1"/>
</dbReference>
<dbReference type="Pfam" id="PF00520">
    <property type="entry name" value="Ion_trans"/>
    <property type="match status" value="1"/>
</dbReference>
<dbReference type="GO" id="GO:0098703">
    <property type="term" value="P:calcium ion import across plasma membrane"/>
    <property type="evidence" value="ECO:0007669"/>
    <property type="project" value="TreeGrafter"/>
</dbReference>
<name>A0A078BBX1_STYLE</name>
<keyword evidence="3" id="KW-0677">Repeat</keyword>
<reference evidence="8 9" key="1">
    <citation type="submission" date="2014-06" db="EMBL/GenBank/DDBJ databases">
        <authorList>
            <person name="Swart Estienne"/>
        </authorList>
    </citation>
    <scope>NUCLEOTIDE SEQUENCE [LARGE SCALE GENOMIC DNA]</scope>
    <source>
        <strain evidence="8 9">130c</strain>
    </source>
</reference>